<dbReference type="PANTHER" id="PTHR33744">
    <property type="entry name" value="CARBOHYDRATE DIACID REGULATOR"/>
    <property type="match status" value="1"/>
</dbReference>
<gene>
    <name evidence="5" type="ORF">D3P09_23450</name>
</gene>
<dbReference type="Pfam" id="PF13556">
    <property type="entry name" value="HTH_30"/>
    <property type="match status" value="1"/>
</dbReference>
<evidence type="ECO:0000313" key="6">
    <source>
        <dbReference type="Proteomes" id="UP000267798"/>
    </source>
</evidence>
<sequence>MRITRKIADTIVKQTKELTQLNMNVMDKHGVIISSSDPKRIGMLHEGAVQVVRTGDEVMITGEQASRWAGSKPGINMPIYFHAEVVGVIGITGRESEVIPFGRAVRMMTELLLQQSYLTEQVEMKERSKMYLVQELIAGFDPAVKEGLYTRGELLSVNLRLQRVLMIFGMDHLEDTRDYEIRFKDVAALFPNPQETLIVQLSRGRWMALADTTVYKTERHAKHALLDIAAKLQQQLSDWFRKASYVAIGRICPDITLISDSFHETVNMLEIARKASTEGDIFHVEDAALELVLSEVSEAAARQLITRVLGELVEHPALMDTLHAFYRNNMNINETAAALGVHRNTLLYRLDRAATFTGVDPRQFQQAMRIQLGLMLSSIYAVKEIGSN</sequence>
<feature type="domain" description="Putative sugar diacid recognition" evidence="2">
    <location>
        <begin position="3"/>
        <end position="136"/>
    </location>
</feature>
<dbReference type="InterPro" id="IPR009057">
    <property type="entry name" value="Homeodomain-like_sf"/>
</dbReference>
<dbReference type="OrthoDB" id="9792148at2"/>
<proteinExistence type="inferred from homology"/>
<evidence type="ECO:0000256" key="1">
    <source>
        <dbReference type="ARBA" id="ARBA00006754"/>
    </source>
</evidence>
<evidence type="ECO:0000259" key="2">
    <source>
        <dbReference type="Pfam" id="PF05651"/>
    </source>
</evidence>
<dbReference type="SUPFAM" id="SSF46689">
    <property type="entry name" value="Homeodomain-like"/>
    <property type="match status" value="1"/>
</dbReference>
<dbReference type="InterPro" id="IPR042070">
    <property type="entry name" value="PucR_C-HTH_sf"/>
</dbReference>
<keyword evidence="6" id="KW-1185">Reference proteome</keyword>
<dbReference type="RefSeq" id="WP_120113867.1">
    <property type="nucleotide sequence ID" value="NZ_QXQB01000006.1"/>
</dbReference>
<dbReference type="InterPro" id="IPR041522">
    <property type="entry name" value="CdaR_GGDEF"/>
</dbReference>
<name>A0A3A6P956_9BACL</name>
<protein>
    <recommendedName>
        <fullName evidence="7">Sugar diacid utilization regulator</fullName>
    </recommendedName>
</protein>
<dbReference type="Pfam" id="PF17853">
    <property type="entry name" value="GGDEF_2"/>
    <property type="match status" value="1"/>
</dbReference>
<evidence type="ECO:0000313" key="5">
    <source>
        <dbReference type="EMBL" id="RJX37312.1"/>
    </source>
</evidence>
<feature type="domain" description="CdaR GGDEF-like" evidence="4">
    <location>
        <begin position="146"/>
        <end position="270"/>
    </location>
</feature>
<evidence type="ECO:0008006" key="7">
    <source>
        <dbReference type="Google" id="ProtNLM"/>
    </source>
</evidence>
<feature type="domain" description="PucR C-terminal helix-turn-helix" evidence="3">
    <location>
        <begin position="318"/>
        <end position="375"/>
    </location>
</feature>
<evidence type="ECO:0000259" key="4">
    <source>
        <dbReference type="Pfam" id="PF17853"/>
    </source>
</evidence>
<dbReference type="Proteomes" id="UP000267798">
    <property type="component" value="Unassembled WGS sequence"/>
</dbReference>
<dbReference type="Pfam" id="PF05651">
    <property type="entry name" value="Diacid_rec"/>
    <property type="match status" value="1"/>
</dbReference>
<comment type="caution">
    <text evidence="5">The sequence shown here is derived from an EMBL/GenBank/DDBJ whole genome shotgun (WGS) entry which is preliminary data.</text>
</comment>
<dbReference type="Gene3D" id="1.10.10.2840">
    <property type="entry name" value="PucR C-terminal helix-turn-helix domain"/>
    <property type="match status" value="1"/>
</dbReference>
<dbReference type="AlphaFoldDB" id="A0A3A6P956"/>
<comment type="similarity">
    <text evidence="1">Belongs to the CdaR family.</text>
</comment>
<dbReference type="InterPro" id="IPR025736">
    <property type="entry name" value="PucR_C-HTH_dom"/>
</dbReference>
<dbReference type="InterPro" id="IPR051448">
    <property type="entry name" value="CdaR-like_regulators"/>
</dbReference>
<dbReference type="EMBL" id="QXQB01000006">
    <property type="protein sequence ID" value="RJX37312.1"/>
    <property type="molecule type" value="Genomic_DNA"/>
</dbReference>
<dbReference type="InterPro" id="IPR008599">
    <property type="entry name" value="Diacid_rec"/>
</dbReference>
<dbReference type="PANTHER" id="PTHR33744:SF16">
    <property type="entry name" value="CARBOHYDRATE DIACID REGULATOR"/>
    <property type="match status" value="1"/>
</dbReference>
<reference evidence="5 6" key="1">
    <citation type="submission" date="2018-09" db="EMBL/GenBank/DDBJ databases">
        <title>Paenibacillus aracenensis nov. sp. isolated from a cave in southern Spain.</title>
        <authorList>
            <person name="Jurado V."/>
            <person name="Gutierrez-Patricio S."/>
            <person name="Gonzalez-Pimentel J.L."/>
            <person name="Miller A.Z."/>
            <person name="Laiz L."/>
            <person name="Saiz-Jimenez C."/>
        </authorList>
    </citation>
    <scope>NUCLEOTIDE SEQUENCE [LARGE SCALE GENOMIC DNA]</scope>
    <source>
        <strain evidence="5 6">JCM 19203</strain>
    </source>
</reference>
<organism evidence="5 6">
    <name type="scientific">Paenibacillus pinisoli</name>
    <dbReference type="NCBI Taxonomy" id="1276110"/>
    <lineage>
        <taxon>Bacteria</taxon>
        <taxon>Bacillati</taxon>
        <taxon>Bacillota</taxon>
        <taxon>Bacilli</taxon>
        <taxon>Bacillales</taxon>
        <taxon>Paenibacillaceae</taxon>
        <taxon>Paenibacillus</taxon>
    </lineage>
</organism>
<evidence type="ECO:0000259" key="3">
    <source>
        <dbReference type="Pfam" id="PF13556"/>
    </source>
</evidence>
<accession>A0A3A6P956</accession>